<organism evidence="1 2">
    <name type="scientific">Melastoma candidum</name>
    <dbReference type="NCBI Taxonomy" id="119954"/>
    <lineage>
        <taxon>Eukaryota</taxon>
        <taxon>Viridiplantae</taxon>
        <taxon>Streptophyta</taxon>
        <taxon>Embryophyta</taxon>
        <taxon>Tracheophyta</taxon>
        <taxon>Spermatophyta</taxon>
        <taxon>Magnoliopsida</taxon>
        <taxon>eudicotyledons</taxon>
        <taxon>Gunneridae</taxon>
        <taxon>Pentapetalae</taxon>
        <taxon>rosids</taxon>
        <taxon>malvids</taxon>
        <taxon>Myrtales</taxon>
        <taxon>Melastomataceae</taxon>
        <taxon>Melastomatoideae</taxon>
        <taxon>Melastomateae</taxon>
        <taxon>Melastoma</taxon>
    </lineage>
</organism>
<evidence type="ECO:0000313" key="1">
    <source>
        <dbReference type="EMBL" id="KAI4374561.1"/>
    </source>
</evidence>
<proteinExistence type="predicted"/>
<dbReference type="Proteomes" id="UP001057402">
    <property type="component" value="Chromosome 4"/>
</dbReference>
<keyword evidence="2" id="KW-1185">Reference proteome</keyword>
<dbReference type="EMBL" id="CM042883">
    <property type="protein sequence ID" value="KAI4374561.1"/>
    <property type="molecule type" value="Genomic_DNA"/>
</dbReference>
<accession>A0ACB9R8H0</accession>
<protein>
    <submittedName>
        <fullName evidence="1">Uncharacterized protein</fullName>
    </submittedName>
</protein>
<comment type="caution">
    <text evidence="1">The sequence shown here is derived from an EMBL/GenBank/DDBJ whole genome shotgun (WGS) entry which is preliminary data.</text>
</comment>
<evidence type="ECO:0000313" key="2">
    <source>
        <dbReference type="Proteomes" id="UP001057402"/>
    </source>
</evidence>
<gene>
    <name evidence="1" type="ORF">MLD38_012542</name>
</gene>
<name>A0ACB9R8H0_9MYRT</name>
<reference evidence="2" key="1">
    <citation type="journal article" date="2023" name="Front. Plant Sci.">
        <title>Chromosomal-level genome assembly of Melastoma candidum provides insights into trichome evolution.</title>
        <authorList>
            <person name="Zhong Y."/>
            <person name="Wu W."/>
            <person name="Sun C."/>
            <person name="Zou P."/>
            <person name="Liu Y."/>
            <person name="Dai S."/>
            <person name="Zhou R."/>
        </authorList>
    </citation>
    <scope>NUCLEOTIDE SEQUENCE [LARGE SCALE GENOMIC DNA]</scope>
</reference>
<sequence>MLSSSTACLGSRLTLSSGRTIIFAGLKNFNGKLEFYNVDDLEPMVTAEHFIYVATSVISDRGIENGFNIWSFHGKLLYKISKDQFYRFLWRPSPPPLSQEKEVEIAKNLKKYSEEVPGRGLGRNVAVEQAGWGKVQGVSLDLPFSLLSSGPPSESRPSSCKILLHRAART</sequence>